<dbReference type="AlphaFoldDB" id="A0A8H6SGH5"/>
<evidence type="ECO:0000256" key="2">
    <source>
        <dbReference type="SAM" id="Phobius"/>
    </source>
</evidence>
<feature type="region of interest" description="Disordered" evidence="1">
    <location>
        <begin position="1"/>
        <end position="31"/>
    </location>
</feature>
<protein>
    <submittedName>
        <fullName evidence="3">Uncharacterized protein</fullName>
    </submittedName>
</protein>
<proteinExistence type="predicted"/>
<keyword evidence="2" id="KW-0812">Transmembrane</keyword>
<feature type="compositionally biased region" description="Basic and acidic residues" evidence="1">
    <location>
        <begin position="1"/>
        <end position="10"/>
    </location>
</feature>
<dbReference type="EMBL" id="JACAZE010000015">
    <property type="protein sequence ID" value="KAF7298241.1"/>
    <property type="molecule type" value="Genomic_DNA"/>
</dbReference>
<evidence type="ECO:0000256" key="1">
    <source>
        <dbReference type="SAM" id="MobiDB-lite"/>
    </source>
</evidence>
<gene>
    <name evidence="3" type="ORF">HMN09_01046200</name>
</gene>
<feature type="compositionally biased region" description="Polar residues" evidence="1">
    <location>
        <begin position="255"/>
        <end position="267"/>
    </location>
</feature>
<evidence type="ECO:0000313" key="4">
    <source>
        <dbReference type="Proteomes" id="UP000613580"/>
    </source>
</evidence>
<dbReference type="OrthoDB" id="3047565at2759"/>
<accession>A0A8H6SGH5</accession>
<feature type="region of interest" description="Disordered" evidence="1">
    <location>
        <begin position="244"/>
        <end position="267"/>
    </location>
</feature>
<keyword evidence="4" id="KW-1185">Reference proteome</keyword>
<dbReference type="Proteomes" id="UP000613580">
    <property type="component" value="Unassembled WGS sequence"/>
</dbReference>
<evidence type="ECO:0000313" key="3">
    <source>
        <dbReference type="EMBL" id="KAF7298241.1"/>
    </source>
</evidence>
<name>A0A8H6SGH5_MYCCL</name>
<organism evidence="3 4">
    <name type="scientific">Mycena chlorophos</name>
    <name type="common">Agaric fungus</name>
    <name type="synonym">Agaricus chlorophos</name>
    <dbReference type="NCBI Taxonomy" id="658473"/>
    <lineage>
        <taxon>Eukaryota</taxon>
        <taxon>Fungi</taxon>
        <taxon>Dikarya</taxon>
        <taxon>Basidiomycota</taxon>
        <taxon>Agaricomycotina</taxon>
        <taxon>Agaricomycetes</taxon>
        <taxon>Agaricomycetidae</taxon>
        <taxon>Agaricales</taxon>
        <taxon>Marasmiineae</taxon>
        <taxon>Mycenaceae</taxon>
        <taxon>Mycena</taxon>
    </lineage>
</organism>
<sequence>MYMRRTERANRRAGGPKASSQKNKRQGLTFSANGLGLPTRPILLPATTTMRAALVLFSVLAVVRAQSGAVSVDGLTSIPIPDTASSAVHVDGLSSVPAPETEVTVGVTGDAVSTHPVSSVPLPSATATEEPISPLSLSWITLPTSTLDTPSKSSSNKGKIAGGVVGGLAALIAALGACMFVRLRNRRSTRHWRNRTNGLWQDQEGKADGPVYVGSSTFGQDVKAPIASPTTAAPLFIREPRLQRGGHNRDESMEMQVSPTLDSNRFF</sequence>
<feature type="compositionally biased region" description="Polar residues" evidence="1">
    <location>
        <begin position="18"/>
        <end position="31"/>
    </location>
</feature>
<feature type="transmembrane region" description="Helical" evidence="2">
    <location>
        <begin position="160"/>
        <end position="183"/>
    </location>
</feature>
<keyword evidence="2" id="KW-0472">Membrane</keyword>
<keyword evidence="2" id="KW-1133">Transmembrane helix</keyword>
<comment type="caution">
    <text evidence="3">The sequence shown here is derived from an EMBL/GenBank/DDBJ whole genome shotgun (WGS) entry which is preliminary data.</text>
</comment>
<reference evidence="3" key="1">
    <citation type="submission" date="2020-05" db="EMBL/GenBank/DDBJ databases">
        <title>Mycena genomes resolve the evolution of fungal bioluminescence.</title>
        <authorList>
            <person name="Tsai I.J."/>
        </authorList>
    </citation>
    <scope>NUCLEOTIDE SEQUENCE</scope>
    <source>
        <strain evidence="3">110903Hualien_Pintung</strain>
    </source>
</reference>